<evidence type="ECO:0000259" key="8">
    <source>
        <dbReference type="Pfam" id="PF04239"/>
    </source>
</evidence>
<dbReference type="EMBL" id="CP036291">
    <property type="protein sequence ID" value="QDU86808.1"/>
    <property type="molecule type" value="Genomic_DNA"/>
</dbReference>
<gene>
    <name evidence="9" type="ORF">Pla175_01610</name>
</gene>
<evidence type="ECO:0000256" key="4">
    <source>
        <dbReference type="ARBA" id="ARBA00022692"/>
    </source>
</evidence>
<evidence type="ECO:0000256" key="1">
    <source>
        <dbReference type="ARBA" id="ARBA00004651"/>
    </source>
</evidence>
<accession>A0A518D5Q7</accession>
<dbReference type="PANTHER" id="PTHR34582:SF6">
    <property type="entry name" value="UPF0702 TRANSMEMBRANE PROTEIN YCAP"/>
    <property type="match status" value="1"/>
</dbReference>
<keyword evidence="10" id="KW-1185">Reference proteome</keyword>
<dbReference type="PANTHER" id="PTHR34582">
    <property type="entry name" value="UPF0702 TRANSMEMBRANE PROTEIN YCAP"/>
    <property type="match status" value="1"/>
</dbReference>
<sequence length="175" mass="18378">MTLSAGYIAAVVGSSALVYAVVLLCTRLAGLRSFSKMSASDFAMTVAVGSLFASTAVSPDKQLIPGLVAIATLFSGQLMIAVVRKNAPWASDVIDNQPLLLMRHGKIIDANMQQAHVTRADLFAKLREANACKVDDVLAVVFETTGDISVLHSDTGDLDPEILEGVLHGAHETGA</sequence>
<evidence type="ECO:0000313" key="10">
    <source>
        <dbReference type="Proteomes" id="UP000317429"/>
    </source>
</evidence>
<dbReference type="KEGG" id="pnd:Pla175_01610"/>
<dbReference type="Pfam" id="PF04239">
    <property type="entry name" value="DUF421"/>
    <property type="match status" value="1"/>
</dbReference>
<dbReference type="AlphaFoldDB" id="A0A518D5Q7"/>
<reference evidence="9 10" key="1">
    <citation type="submission" date="2019-02" db="EMBL/GenBank/DDBJ databases">
        <title>Deep-cultivation of Planctomycetes and their phenomic and genomic characterization uncovers novel biology.</title>
        <authorList>
            <person name="Wiegand S."/>
            <person name="Jogler M."/>
            <person name="Boedeker C."/>
            <person name="Pinto D."/>
            <person name="Vollmers J."/>
            <person name="Rivas-Marin E."/>
            <person name="Kohn T."/>
            <person name="Peeters S.H."/>
            <person name="Heuer A."/>
            <person name="Rast P."/>
            <person name="Oberbeckmann S."/>
            <person name="Bunk B."/>
            <person name="Jeske O."/>
            <person name="Meyerdierks A."/>
            <person name="Storesund J.E."/>
            <person name="Kallscheuer N."/>
            <person name="Luecker S."/>
            <person name="Lage O.M."/>
            <person name="Pohl T."/>
            <person name="Merkel B.J."/>
            <person name="Hornburger P."/>
            <person name="Mueller R.-W."/>
            <person name="Bruemmer F."/>
            <person name="Labrenz M."/>
            <person name="Spormann A.M."/>
            <person name="Op den Camp H."/>
            <person name="Overmann J."/>
            <person name="Amann R."/>
            <person name="Jetten M.S.M."/>
            <person name="Mascher T."/>
            <person name="Medema M.H."/>
            <person name="Devos D.P."/>
            <person name="Kaster A.-K."/>
            <person name="Ovreas L."/>
            <person name="Rohde M."/>
            <person name="Galperin M.Y."/>
            <person name="Jogler C."/>
        </authorList>
    </citation>
    <scope>NUCLEOTIDE SEQUENCE [LARGE SCALE GENOMIC DNA]</scope>
    <source>
        <strain evidence="9 10">Pla175</strain>
    </source>
</reference>
<evidence type="ECO:0000256" key="5">
    <source>
        <dbReference type="ARBA" id="ARBA00022989"/>
    </source>
</evidence>
<keyword evidence="6 7" id="KW-0472">Membrane</keyword>
<dbReference type="OrthoDB" id="9793799at2"/>
<keyword evidence="3" id="KW-1003">Cell membrane</keyword>
<evidence type="ECO:0000313" key="9">
    <source>
        <dbReference type="EMBL" id="QDU86808.1"/>
    </source>
</evidence>
<evidence type="ECO:0000256" key="2">
    <source>
        <dbReference type="ARBA" id="ARBA00006448"/>
    </source>
</evidence>
<organism evidence="9 10">
    <name type="scientific">Pirellulimonas nuda</name>
    <dbReference type="NCBI Taxonomy" id="2528009"/>
    <lineage>
        <taxon>Bacteria</taxon>
        <taxon>Pseudomonadati</taxon>
        <taxon>Planctomycetota</taxon>
        <taxon>Planctomycetia</taxon>
        <taxon>Pirellulales</taxon>
        <taxon>Lacipirellulaceae</taxon>
        <taxon>Pirellulimonas</taxon>
    </lineage>
</organism>
<dbReference type="InterPro" id="IPR023090">
    <property type="entry name" value="UPF0702_alpha/beta_dom_sf"/>
</dbReference>
<evidence type="ECO:0000256" key="6">
    <source>
        <dbReference type="ARBA" id="ARBA00023136"/>
    </source>
</evidence>
<evidence type="ECO:0000256" key="3">
    <source>
        <dbReference type="ARBA" id="ARBA00022475"/>
    </source>
</evidence>
<feature type="transmembrane region" description="Helical" evidence="7">
    <location>
        <begin position="6"/>
        <end position="26"/>
    </location>
</feature>
<keyword evidence="5 7" id="KW-1133">Transmembrane helix</keyword>
<keyword evidence="4 7" id="KW-0812">Transmembrane</keyword>
<dbReference type="Proteomes" id="UP000317429">
    <property type="component" value="Chromosome"/>
</dbReference>
<dbReference type="InterPro" id="IPR007353">
    <property type="entry name" value="DUF421"/>
</dbReference>
<feature type="transmembrane region" description="Helical" evidence="7">
    <location>
        <begin position="63"/>
        <end position="83"/>
    </location>
</feature>
<evidence type="ECO:0000256" key="7">
    <source>
        <dbReference type="SAM" id="Phobius"/>
    </source>
</evidence>
<protein>
    <recommendedName>
        <fullName evidence="8">YetF C-terminal domain-containing protein</fullName>
    </recommendedName>
</protein>
<feature type="domain" description="YetF C-terminal" evidence="8">
    <location>
        <begin position="89"/>
        <end position="155"/>
    </location>
</feature>
<proteinExistence type="inferred from homology"/>
<comment type="subcellular location">
    <subcellularLocation>
        <location evidence="1">Cell membrane</location>
        <topology evidence="1">Multi-pass membrane protein</topology>
    </subcellularLocation>
</comment>
<name>A0A518D5Q7_9BACT</name>
<dbReference type="GO" id="GO:0005886">
    <property type="term" value="C:plasma membrane"/>
    <property type="evidence" value="ECO:0007669"/>
    <property type="project" value="UniProtKB-SubCell"/>
</dbReference>
<comment type="similarity">
    <text evidence="2">Belongs to the UPF0702 family.</text>
</comment>
<dbReference type="Gene3D" id="3.30.240.20">
    <property type="entry name" value="bsu07140 like domains"/>
    <property type="match status" value="1"/>
</dbReference>
<dbReference type="RefSeq" id="WP_145280366.1">
    <property type="nucleotide sequence ID" value="NZ_CP036291.1"/>
</dbReference>